<reference evidence="2 3" key="1">
    <citation type="submission" date="2020-02" db="EMBL/GenBank/DDBJ databases">
        <title>Draft genome sequence of two Spirosoma agri KCTC 52727 and Spirosoma terrae KCTC 52035.</title>
        <authorList>
            <person name="Rojas J."/>
            <person name="Ambika Manirajan B."/>
            <person name="Suarez C."/>
            <person name="Ratering S."/>
            <person name="Schnell S."/>
        </authorList>
    </citation>
    <scope>NUCLEOTIDE SEQUENCE [LARGE SCALE GENOMIC DNA]</scope>
    <source>
        <strain evidence="2 3">KCTC 52035</strain>
    </source>
</reference>
<dbReference type="InterPro" id="IPR011006">
    <property type="entry name" value="CheY-like_superfamily"/>
</dbReference>
<protein>
    <submittedName>
        <fullName evidence="2">LytTR family transcriptional regulator</fullName>
    </submittedName>
</protein>
<organism evidence="2 3">
    <name type="scientific">Spirosoma terrae</name>
    <dbReference type="NCBI Taxonomy" id="1968276"/>
    <lineage>
        <taxon>Bacteria</taxon>
        <taxon>Pseudomonadati</taxon>
        <taxon>Bacteroidota</taxon>
        <taxon>Cytophagia</taxon>
        <taxon>Cytophagales</taxon>
        <taxon>Cytophagaceae</taxon>
        <taxon>Spirosoma</taxon>
    </lineage>
</organism>
<dbReference type="SMART" id="SM00850">
    <property type="entry name" value="LytTR"/>
    <property type="match status" value="1"/>
</dbReference>
<dbReference type="Gene3D" id="3.40.50.2300">
    <property type="match status" value="1"/>
</dbReference>
<dbReference type="EMBL" id="JAAFZH010000002">
    <property type="protein sequence ID" value="NDU94323.1"/>
    <property type="molecule type" value="Genomic_DNA"/>
</dbReference>
<sequence>MTQIQEIVNNSAAITHLTGASNYTWVHFLSEPQVLLSKPLTYFESQLPSYVRIHKTSLINPAYIQRIQPPKRAKSPGTIVLKSGEQLPISRRRWLELADLLTVAQQNEKPEDVLATKVPELENGQLEEELIQSEQAMPLSKQWLFAFCQDEKRRTKISQGIHEKWPHYAIRFFDNGTSLIEKMIGTATNDLPTLVLLDVRKVGWAAMNTLESIKSNKLFCRIPTVIFIRELAGSDVEACYAAGANSVVRQSSDETFDDVVDRIYRYWLNFAALPANLRSNGTGTLIK</sequence>
<evidence type="ECO:0000313" key="2">
    <source>
        <dbReference type="EMBL" id="NDU94323.1"/>
    </source>
</evidence>
<dbReference type="Pfam" id="PF04397">
    <property type="entry name" value="LytTR"/>
    <property type="match status" value="1"/>
</dbReference>
<name>A0A6L9L676_9BACT</name>
<dbReference type="PROSITE" id="PS50930">
    <property type="entry name" value="HTH_LYTTR"/>
    <property type="match status" value="1"/>
</dbReference>
<dbReference type="SUPFAM" id="SSF52172">
    <property type="entry name" value="CheY-like"/>
    <property type="match status" value="1"/>
</dbReference>
<gene>
    <name evidence="2" type="ORF">GK108_05510</name>
</gene>
<dbReference type="RefSeq" id="WP_163944131.1">
    <property type="nucleotide sequence ID" value="NZ_JAAFZH010000002.1"/>
</dbReference>
<accession>A0A6L9L676</accession>
<dbReference type="Proteomes" id="UP000474175">
    <property type="component" value="Unassembled WGS sequence"/>
</dbReference>
<evidence type="ECO:0000259" key="1">
    <source>
        <dbReference type="PROSITE" id="PS50930"/>
    </source>
</evidence>
<dbReference type="GO" id="GO:0003677">
    <property type="term" value="F:DNA binding"/>
    <property type="evidence" value="ECO:0007669"/>
    <property type="project" value="InterPro"/>
</dbReference>
<dbReference type="AlphaFoldDB" id="A0A6L9L676"/>
<feature type="domain" description="HTH LytTR-type" evidence="1">
    <location>
        <begin position="33"/>
        <end position="103"/>
    </location>
</feature>
<comment type="caution">
    <text evidence="2">The sequence shown here is derived from an EMBL/GenBank/DDBJ whole genome shotgun (WGS) entry which is preliminary data.</text>
</comment>
<evidence type="ECO:0000313" key="3">
    <source>
        <dbReference type="Proteomes" id="UP000474175"/>
    </source>
</evidence>
<dbReference type="Gene3D" id="2.40.50.1020">
    <property type="entry name" value="LytTr DNA-binding domain"/>
    <property type="match status" value="1"/>
</dbReference>
<proteinExistence type="predicted"/>
<keyword evidence="3" id="KW-1185">Reference proteome</keyword>
<dbReference type="InterPro" id="IPR007492">
    <property type="entry name" value="LytTR_DNA-bd_dom"/>
</dbReference>